<protein>
    <submittedName>
        <fullName evidence="1">Uncharacterized protein</fullName>
    </submittedName>
</protein>
<dbReference type="EMBL" id="JACOQL010000004">
    <property type="protein sequence ID" value="MBC9247595.1"/>
    <property type="molecule type" value="Genomic_DNA"/>
</dbReference>
<dbReference type="RefSeq" id="WP_187794095.1">
    <property type="nucleotide sequence ID" value="NZ_JACOQL010000004.1"/>
</dbReference>
<comment type="caution">
    <text evidence="1">The sequence shown here is derived from an EMBL/GenBank/DDBJ whole genome shotgun (WGS) entry which is preliminary data.</text>
</comment>
<evidence type="ECO:0000313" key="1">
    <source>
        <dbReference type="EMBL" id="MBC9247595.1"/>
    </source>
</evidence>
<gene>
    <name evidence="1" type="ORF">H4P12_12975</name>
</gene>
<accession>A0A926GPH3</accession>
<dbReference type="AlphaFoldDB" id="A0A926GPH3"/>
<organism evidence="1 2">
    <name type="scientific">Paracoccus amoyensis</name>
    <dbReference type="NCBI Taxonomy" id="2760093"/>
    <lineage>
        <taxon>Bacteria</taxon>
        <taxon>Pseudomonadati</taxon>
        <taxon>Pseudomonadota</taxon>
        <taxon>Alphaproteobacteria</taxon>
        <taxon>Rhodobacterales</taxon>
        <taxon>Paracoccaceae</taxon>
        <taxon>Paracoccus</taxon>
    </lineage>
</organism>
<sequence length="129" mass="13918">MADFAKSLGDCAENAGGIAVGMPDRWPVGDDPHGICADADATFGHEMADDIRHKPSSKLGYPITLVGDVSTGIFADARKYSKFIKTRIQFTQSYFCEDFSSRCMSESAPMIALFSDFSCSLSTGRIGTK</sequence>
<reference evidence="1" key="1">
    <citation type="submission" date="2020-08" db="EMBL/GenBank/DDBJ databases">
        <title>Paracoccus amoyensis sp. nov., isolated from the surface seawater at coast of Xiamen, Fujian.</title>
        <authorList>
            <person name="Lyu L."/>
        </authorList>
    </citation>
    <scope>NUCLEOTIDE SEQUENCE</scope>
    <source>
        <strain evidence="1">11-3</strain>
    </source>
</reference>
<dbReference type="Proteomes" id="UP000608594">
    <property type="component" value="Unassembled WGS sequence"/>
</dbReference>
<name>A0A926GPH3_9RHOB</name>
<keyword evidence="2" id="KW-1185">Reference proteome</keyword>
<evidence type="ECO:0000313" key="2">
    <source>
        <dbReference type="Proteomes" id="UP000608594"/>
    </source>
</evidence>
<proteinExistence type="predicted"/>